<proteinExistence type="predicted"/>
<dbReference type="Proteomes" id="UP001296706">
    <property type="component" value="Unassembled WGS sequence"/>
</dbReference>
<protein>
    <submittedName>
        <fullName evidence="1">Uncharacterized protein</fullName>
    </submittedName>
</protein>
<dbReference type="EMBL" id="JAAXKY010000104">
    <property type="protein sequence ID" value="NMH80521.1"/>
    <property type="molecule type" value="Genomic_DNA"/>
</dbReference>
<gene>
    <name evidence="1" type="ORF">HF577_25975</name>
</gene>
<evidence type="ECO:0000313" key="1">
    <source>
        <dbReference type="EMBL" id="NMH80521.1"/>
    </source>
</evidence>
<reference evidence="1 2" key="1">
    <citation type="submission" date="2020-04" db="EMBL/GenBank/DDBJ databases">
        <authorList>
            <person name="Klaysubun C."/>
            <person name="Duangmal K."/>
            <person name="Lipun K."/>
        </authorList>
    </citation>
    <scope>NUCLEOTIDE SEQUENCE [LARGE SCALE GENOMIC DNA]</scope>
    <source>
        <strain evidence="1 2">JCM 11839</strain>
    </source>
</reference>
<keyword evidence="2" id="KW-1185">Reference proteome</keyword>
<sequence>MPDYVVDQRQLIAVAGGGEVRGDLVERGQLAGPLGALFEQGPDTQRCHRLAGSAFGRAQLLGQPSLVGRELGL</sequence>
<accession>A0ABX1RJE3</accession>
<dbReference type="RefSeq" id="WP_169398571.1">
    <property type="nucleotide sequence ID" value="NZ_BAAAJH010000005.1"/>
</dbReference>
<name>A0ABX1RJE3_9PSEU</name>
<comment type="caution">
    <text evidence="1">The sequence shown here is derived from an EMBL/GenBank/DDBJ whole genome shotgun (WGS) entry which is preliminary data.</text>
</comment>
<evidence type="ECO:0000313" key="2">
    <source>
        <dbReference type="Proteomes" id="UP001296706"/>
    </source>
</evidence>
<organism evidence="1 2">
    <name type="scientific">Pseudonocardia xinjiangensis</name>
    <dbReference type="NCBI Taxonomy" id="75289"/>
    <lineage>
        <taxon>Bacteria</taxon>
        <taxon>Bacillati</taxon>
        <taxon>Actinomycetota</taxon>
        <taxon>Actinomycetes</taxon>
        <taxon>Pseudonocardiales</taxon>
        <taxon>Pseudonocardiaceae</taxon>
        <taxon>Pseudonocardia</taxon>
    </lineage>
</organism>